<evidence type="ECO:0000313" key="6">
    <source>
        <dbReference type="EMBL" id="GAA2001032.1"/>
    </source>
</evidence>
<feature type="coiled-coil region" evidence="3">
    <location>
        <begin position="585"/>
        <end position="612"/>
    </location>
</feature>
<dbReference type="Gene3D" id="3.40.50.300">
    <property type="entry name" value="P-loop containing nucleotide triphosphate hydrolases"/>
    <property type="match status" value="2"/>
</dbReference>
<organism evidence="6 7">
    <name type="scientific">Brevibacterium samyangense</name>
    <dbReference type="NCBI Taxonomy" id="366888"/>
    <lineage>
        <taxon>Bacteria</taxon>
        <taxon>Bacillati</taxon>
        <taxon>Actinomycetota</taxon>
        <taxon>Actinomycetes</taxon>
        <taxon>Micrococcales</taxon>
        <taxon>Brevibacteriaceae</taxon>
        <taxon>Brevibacterium</taxon>
    </lineage>
</organism>
<feature type="domain" description="ABC transporter" evidence="5">
    <location>
        <begin position="4"/>
        <end position="222"/>
    </location>
</feature>
<dbReference type="InterPro" id="IPR032781">
    <property type="entry name" value="ABC_tran_Xtn"/>
</dbReference>
<dbReference type="InterPro" id="IPR017871">
    <property type="entry name" value="ABC_transporter-like_CS"/>
</dbReference>
<evidence type="ECO:0000256" key="1">
    <source>
        <dbReference type="ARBA" id="ARBA00022741"/>
    </source>
</evidence>
<gene>
    <name evidence="6" type="ORF">GCM10009755_06590</name>
</gene>
<evidence type="ECO:0000256" key="3">
    <source>
        <dbReference type="SAM" id="Coils"/>
    </source>
</evidence>
<dbReference type="Pfam" id="PF12848">
    <property type="entry name" value="ABC_tran_Xtn"/>
    <property type="match status" value="1"/>
</dbReference>
<dbReference type="Pfam" id="PF00005">
    <property type="entry name" value="ABC_tran"/>
    <property type="match status" value="2"/>
</dbReference>
<protein>
    <submittedName>
        <fullName evidence="6">ABC-F family ATP-binding cassette domain-containing protein</fullName>
    </submittedName>
</protein>
<comment type="caution">
    <text evidence="6">The sequence shown here is derived from an EMBL/GenBank/DDBJ whole genome shotgun (WGS) entry which is preliminary data.</text>
</comment>
<dbReference type="PANTHER" id="PTHR42855">
    <property type="entry name" value="ABC TRANSPORTER ATP-BINDING SUBUNIT"/>
    <property type="match status" value="1"/>
</dbReference>
<feature type="domain" description="ABC transporter" evidence="5">
    <location>
        <begin position="286"/>
        <end position="506"/>
    </location>
</feature>
<dbReference type="PANTHER" id="PTHR42855:SF1">
    <property type="entry name" value="ABC TRANSPORTER DOMAIN-CONTAINING PROTEIN"/>
    <property type="match status" value="1"/>
</dbReference>
<keyword evidence="3" id="KW-0175">Coiled coil</keyword>
<dbReference type="PROSITE" id="PS50893">
    <property type="entry name" value="ABC_TRANSPORTER_2"/>
    <property type="match status" value="2"/>
</dbReference>
<reference evidence="7" key="1">
    <citation type="journal article" date="2019" name="Int. J. Syst. Evol. Microbiol.">
        <title>The Global Catalogue of Microorganisms (GCM) 10K type strain sequencing project: providing services to taxonomists for standard genome sequencing and annotation.</title>
        <authorList>
            <consortium name="The Broad Institute Genomics Platform"/>
            <consortium name="The Broad Institute Genome Sequencing Center for Infectious Disease"/>
            <person name="Wu L."/>
            <person name="Ma J."/>
        </authorList>
    </citation>
    <scope>NUCLEOTIDE SEQUENCE [LARGE SCALE GENOMIC DNA]</scope>
    <source>
        <strain evidence="7">JCM 14546</strain>
    </source>
</reference>
<name>A0ABP5EQL6_9MICO</name>
<dbReference type="CDD" id="cd03221">
    <property type="entry name" value="ABCF_EF-3"/>
    <property type="match status" value="2"/>
</dbReference>
<dbReference type="SUPFAM" id="SSF52540">
    <property type="entry name" value="P-loop containing nucleoside triphosphate hydrolases"/>
    <property type="match status" value="2"/>
</dbReference>
<feature type="compositionally biased region" description="Low complexity" evidence="4">
    <location>
        <begin position="532"/>
        <end position="542"/>
    </location>
</feature>
<evidence type="ECO:0000256" key="4">
    <source>
        <dbReference type="SAM" id="MobiDB-lite"/>
    </source>
</evidence>
<proteinExistence type="predicted"/>
<evidence type="ECO:0000313" key="7">
    <source>
        <dbReference type="Proteomes" id="UP001500755"/>
    </source>
</evidence>
<dbReference type="InterPro" id="IPR003439">
    <property type="entry name" value="ABC_transporter-like_ATP-bd"/>
</dbReference>
<sequence>MHLLGAETISLSYPNRTILEDVTVGIGAGDRIGMVGRNGDGKSTLMKILAGVLEPDSGRVTSRGGTRIGYLEQVDSLDPDLDVRRTVVGDVPEHEWASRAEIRDVMHGLLGDLDLSARVGDLSGGQRRRVALAQLLAGEWDVVMLDEPTNHLDIDGVQWLAQHVKKRWPAGQGALLVVTHDRWFLDEVSTTTWEVHDATVDAFEGGYAAYVLQRVERDRQAQAVEQKRQNLMRKELAWLRRGAPARTSKPKFRIDAANALIAGEPPVRNTVELVQTATSRLGKDVFELEHVSVTYPGAPEPVVEEVDWIIGPGDRFGILGANGAGKSTLVGVLTGAIEPSAGRVKTGKTVRIALLDQQLRELDGLQDDRVRELLANRRTEYSTASGDLTPSQLLEKLGLGDVLQSRVKDLSGGQARRLQLLLVLLDEPNVLILDEPTNDMDTDMLAAMEDLLDSWPGTLLVISHDRYFMERVTDHQYALRQHRVRHLPGGVDEYLRLTAEDRAGGSSGGGAAEARGTAGGTGTSGAGGTSGPDGAAGAPALSAAEQRQLNKQIQAVGRRIEKLDGRISTLDAELASHDQSDFTGLAEISGKRRELLDEKDELELEWLTLSEELEG</sequence>
<dbReference type="InterPro" id="IPR003593">
    <property type="entry name" value="AAA+_ATPase"/>
</dbReference>
<dbReference type="Proteomes" id="UP001500755">
    <property type="component" value="Unassembled WGS sequence"/>
</dbReference>
<dbReference type="GO" id="GO:0005524">
    <property type="term" value="F:ATP binding"/>
    <property type="evidence" value="ECO:0007669"/>
    <property type="project" value="UniProtKB-KW"/>
</dbReference>
<dbReference type="InterPro" id="IPR051309">
    <property type="entry name" value="ABCF_ATPase"/>
</dbReference>
<dbReference type="RefSeq" id="WP_344306934.1">
    <property type="nucleotide sequence ID" value="NZ_BAAANO010000005.1"/>
</dbReference>
<keyword evidence="7" id="KW-1185">Reference proteome</keyword>
<keyword evidence="2 6" id="KW-0067">ATP-binding</keyword>
<dbReference type="InterPro" id="IPR027417">
    <property type="entry name" value="P-loop_NTPase"/>
</dbReference>
<dbReference type="EMBL" id="BAAANO010000005">
    <property type="protein sequence ID" value="GAA2001032.1"/>
    <property type="molecule type" value="Genomic_DNA"/>
</dbReference>
<keyword evidence="1" id="KW-0547">Nucleotide-binding</keyword>
<accession>A0ABP5EQL6</accession>
<evidence type="ECO:0000259" key="5">
    <source>
        <dbReference type="PROSITE" id="PS50893"/>
    </source>
</evidence>
<evidence type="ECO:0000256" key="2">
    <source>
        <dbReference type="ARBA" id="ARBA00022840"/>
    </source>
</evidence>
<feature type="compositionally biased region" description="Gly residues" evidence="4">
    <location>
        <begin position="505"/>
        <end position="531"/>
    </location>
</feature>
<feature type="region of interest" description="Disordered" evidence="4">
    <location>
        <begin position="502"/>
        <end position="542"/>
    </location>
</feature>
<dbReference type="PROSITE" id="PS00211">
    <property type="entry name" value="ABC_TRANSPORTER_1"/>
    <property type="match status" value="2"/>
</dbReference>
<dbReference type="SMART" id="SM00382">
    <property type="entry name" value="AAA"/>
    <property type="match status" value="2"/>
</dbReference>